<dbReference type="Pfam" id="PF13304">
    <property type="entry name" value="AAA_21"/>
    <property type="match status" value="1"/>
</dbReference>
<accession>A0ABX8JE10</accession>
<dbReference type="PANTHER" id="PTHR40396:SF1">
    <property type="entry name" value="ATPASE AAA-TYPE CORE DOMAIN-CONTAINING PROTEIN"/>
    <property type="match status" value="1"/>
</dbReference>
<evidence type="ECO:0000313" key="3">
    <source>
        <dbReference type="Proteomes" id="UP000683557"/>
    </source>
</evidence>
<keyword evidence="3" id="KW-1185">Reference proteome</keyword>
<evidence type="ECO:0000259" key="1">
    <source>
        <dbReference type="Pfam" id="PF13304"/>
    </source>
</evidence>
<reference evidence="2 3" key="1">
    <citation type="submission" date="2021-06" db="EMBL/GenBank/DDBJ databases">
        <title>Gemonas diversity in paddy soil.</title>
        <authorList>
            <person name="Liu G."/>
        </authorList>
    </citation>
    <scope>NUCLEOTIDE SEQUENCE [LARGE SCALE GENOMIC DNA]</scope>
    <source>
        <strain evidence="2 3">RG10</strain>
    </source>
</reference>
<sequence length="433" mass="49370">MEIVSYSVHNYKSLRNVEIVPTGLTTLIGANASGKTNFADSIDFLSKVYKFGLEMAVSIKGGYENIAFRMMRRSKAPITFVIEVSLSDVETKRVYNFTQSRRSSAESPYNSIKYKHEFSFQAKSEGIKSEYKVVSEVFSVAIREHGKRGLVNYKDIVKISRSDNNIDVAYYTQNTLTNYFKNTLRLNTSPSEDYEQLLSPQELMISTVNNYIIRRFISLLSGFTVFRFSPDISRKPGIPTPNPALSFHGENLPAMVDWLMHKHPASWEVVKDAMKEVVPWLENIHVGYLHTKALGLFFKEENINRPWTVEDISDGTIQTLAMLVSTVDPRSTLLFIEEPENSVHPWIIRKLIMRLRSLSEKKTVIITSHSPVLIDLINPSEAWIIYKQQGETKIKKLIELDPDIDRSWEKGKYKLSDYLDSGLVPNAIPGGVL</sequence>
<name>A0ABX8JE10_9BACT</name>
<dbReference type="RefSeq" id="WP_216801597.1">
    <property type="nucleotide sequence ID" value="NZ_CP076723.1"/>
</dbReference>
<dbReference type="Proteomes" id="UP000683557">
    <property type="component" value="Chromosome"/>
</dbReference>
<dbReference type="InterPro" id="IPR003959">
    <property type="entry name" value="ATPase_AAA_core"/>
</dbReference>
<dbReference type="InterPro" id="IPR014555">
    <property type="entry name" value="RecF-like"/>
</dbReference>
<protein>
    <submittedName>
        <fullName evidence="2">AAA family ATPase</fullName>
    </submittedName>
</protein>
<dbReference type="PANTHER" id="PTHR40396">
    <property type="entry name" value="ATPASE-LIKE PROTEIN"/>
    <property type="match status" value="1"/>
</dbReference>
<gene>
    <name evidence="2" type="ORF">KP004_06820</name>
</gene>
<dbReference type="EMBL" id="CP076723">
    <property type="protein sequence ID" value="QWV94884.1"/>
    <property type="molecule type" value="Genomic_DNA"/>
</dbReference>
<feature type="domain" description="ATPase AAA-type core" evidence="1">
    <location>
        <begin position="24"/>
        <end position="375"/>
    </location>
</feature>
<proteinExistence type="predicted"/>
<organism evidence="2 3">
    <name type="scientific">Geomonas oryzisoli</name>
    <dbReference type="NCBI Taxonomy" id="2847992"/>
    <lineage>
        <taxon>Bacteria</taxon>
        <taxon>Pseudomonadati</taxon>
        <taxon>Thermodesulfobacteriota</taxon>
        <taxon>Desulfuromonadia</taxon>
        <taxon>Geobacterales</taxon>
        <taxon>Geobacteraceae</taxon>
        <taxon>Geomonas</taxon>
    </lineage>
</organism>
<dbReference type="PIRSF" id="PIRSF029347">
    <property type="entry name" value="RecF"/>
    <property type="match status" value="1"/>
</dbReference>
<evidence type="ECO:0000313" key="2">
    <source>
        <dbReference type="EMBL" id="QWV94884.1"/>
    </source>
</evidence>